<evidence type="ECO:0000256" key="2">
    <source>
        <dbReference type="ARBA" id="ARBA00023125"/>
    </source>
</evidence>
<evidence type="ECO:0000256" key="3">
    <source>
        <dbReference type="ARBA" id="ARBA00023163"/>
    </source>
</evidence>
<feature type="domain" description="IclR-ED" evidence="5">
    <location>
        <begin position="75"/>
        <end position="254"/>
    </location>
</feature>
<evidence type="ECO:0000256" key="1">
    <source>
        <dbReference type="ARBA" id="ARBA00023015"/>
    </source>
</evidence>
<dbReference type="Pfam" id="PF01614">
    <property type="entry name" value="IclR_C"/>
    <property type="match status" value="1"/>
</dbReference>
<gene>
    <name evidence="6" type="ORF">SAMN04489719_1265</name>
</gene>
<dbReference type="InterPro" id="IPR036388">
    <property type="entry name" value="WH-like_DNA-bd_sf"/>
</dbReference>
<dbReference type="GO" id="GO:0003677">
    <property type="term" value="F:DNA binding"/>
    <property type="evidence" value="ECO:0007669"/>
    <property type="project" value="UniProtKB-KW"/>
</dbReference>
<dbReference type="GO" id="GO:0045892">
    <property type="term" value="P:negative regulation of DNA-templated transcription"/>
    <property type="evidence" value="ECO:0007669"/>
    <property type="project" value="TreeGrafter"/>
</dbReference>
<organism evidence="6 7">
    <name type="scientific">Agrococcus carbonis</name>
    <dbReference type="NCBI Taxonomy" id="684552"/>
    <lineage>
        <taxon>Bacteria</taxon>
        <taxon>Bacillati</taxon>
        <taxon>Actinomycetota</taxon>
        <taxon>Actinomycetes</taxon>
        <taxon>Micrococcales</taxon>
        <taxon>Microbacteriaceae</taxon>
        <taxon>Agrococcus</taxon>
    </lineage>
</organism>
<dbReference type="Gene3D" id="1.10.10.10">
    <property type="entry name" value="Winged helix-like DNA-binding domain superfamily/Winged helix DNA-binding domain"/>
    <property type="match status" value="1"/>
</dbReference>
<dbReference type="Proteomes" id="UP000199649">
    <property type="component" value="Chromosome I"/>
</dbReference>
<reference evidence="7" key="1">
    <citation type="submission" date="2016-10" db="EMBL/GenBank/DDBJ databases">
        <authorList>
            <person name="Varghese N."/>
            <person name="Submissions S."/>
        </authorList>
    </citation>
    <scope>NUCLEOTIDE SEQUENCE [LARGE SCALE GENOMIC DNA]</scope>
    <source>
        <strain evidence="7">DSM 22965</strain>
    </source>
</reference>
<dbReference type="PANTHER" id="PTHR30136">
    <property type="entry name" value="HELIX-TURN-HELIX TRANSCRIPTIONAL REGULATOR, ICLR FAMILY"/>
    <property type="match status" value="1"/>
</dbReference>
<dbReference type="GO" id="GO:0003700">
    <property type="term" value="F:DNA-binding transcription factor activity"/>
    <property type="evidence" value="ECO:0007669"/>
    <property type="project" value="TreeGrafter"/>
</dbReference>
<keyword evidence="2 6" id="KW-0238">DNA-binding</keyword>
<keyword evidence="1" id="KW-0805">Transcription regulation</keyword>
<evidence type="ECO:0000259" key="4">
    <source>
        <dbReference type="PROSITE" id="PS51077"/>
    </source>
</evidence>
<evidence type="ECO:0000313" key="7">
    <source>
        <dbReference type="Proteomes" id="UP000199649"/>
    </source>
</evidence>
<dbReference type="InterPro" id="IPR029016">
    <property type="entry name" value="GAF-like_dom_sf"/>
</dbReference>
<sequence length="260" mass="27831">MRSTERNSPPEPSVSMVGRVTAILGAFTAEDTTLGVSEIARRTGLAKSSTSRIVSELVTHQFLERNGSGVRLGLKVFELGETAARPRDLRKLALASMSDLRHAVNLTVHLAVLERGEVVYIEILPARGTPRLPSRVGGRMPAHATGLGKALLAYADPHLVDELLSGELRRLGPNTVTDPARLHRELARVRTSGVAYEREESGAGIACAAACIRSVSGEPVAAISAAGWMDDVDVRRVGPAVLTAAQAITRQVERRPTLRL</sequence>
<dbReference type="InterPro" id="IPR014757">
    <property type="entry name" value="Tscrpt_reg_IclR_C"/>
</dbReference>
<dbReference type="InterPro" id="IPR005471">
    <property type="entry name" value="Tscrpt_reg_IclR_N"/>
</dbReference>
<dbReference type="PROSITE" id="PS51078">
    <property type="entry name" value="ICLR_ED"/>
    <property type="match status" value="1"/>
</dbReference>
<dbReference type="STRING" id="684552.SAMN04489719_1265"/>
<evidence type="ECO:0000313" key="6">
    <source>
        <dbReference type="EMBL" id="SDR98228.1"/>
    </source>
</evidence>
<proteinExistence type="predicted"/>
<dbReference type="SUPFAM" id="SSF55781">
    <property type="entry name" value="GAF domain-like"/>
    <property type="match status" value="1"/>
</dbReference>
<keyword evidence="3" id="KW-0804">Transcription</keyword>
<dbReference type="AlphaFoldDB" id="A0A1H1NGY3"/>
<dbReference type="SMART" id="SM00346">
    <property type="entry name" value="HTH_ICLR"/>
    <property type="match status" value="1"/>
</dbReference>
<feature type="domain" description="HTH iclR-type" evidence="4">
    <location>
        <begin position="14"/>
        <end position="81"/>
    </location>
</feature>
<protein>
    <submittedName>
        <fullName evidence="6">DNA-binding transcriptional regulator, IclR family</fullName>
    </submittedName>
</protein>
<evidence type="ECO:0000259" key="5">
    <source>
        <dbReference type="PROSITE" id="PS51078"/>
    </source>
</evidence>
<dbReference type="InterPro" id="IPR050707">
    <property type="entry name" value="HTH_MetabolicPath_Reg"/>
</dbReference>
<accession>A0A1H1NGY3</accession>
<dbReference type="PROSITE" id="PS51077">
    <property type="entry name" value="HTH_ICLR"/>
    <property type="match status" value="1"/>
</dbReference>
<dbReference type="PANTHER" id="PTHR30136:SF24">
    <property type="entry name" value="HTH-TYPE TRANSCRIPTIONAL REPRESSOR ALLR"/>
    <property type="match status" value="1"/>
</dbReference>
<dbReference type="InterPro" id="IPR036390">
    <property type="entry name" value="WH_DNA-bd_sf"/>
</dbReference>
<dbReference type="OrthoDB" id="4068713at2"/>
<dbReference type="Pfam" id="PF09339">
    <property type="entry name" value="HTH_IclR"/>
    <property type="match status" value="1"/>
</dbReference>
<dbReference type="SUPFAM" id="SSF46785">
    <property type="entry name" value="Winged helix' DNA-binding domain"/>
    <property type="match status" value="1"/>
</dbReference>
<dbReference type="EMBL" id="LT629734">
    <property type="protein sequence ID" value="SDR98228.1"/>
    <property type="molecule type" value="Genomic_DNA"/>
</dbReference>
<keyword evidence="7" id="KW-1185">Reference proteome</keyword>
<name>A0A1H1NGY3_9MICO</name>
<dbReference type="Gene3D" id="3.30.450.40">
    <property type="match status" value="1"/>
</dbReference>